<protein>
    <recommendedName>
        <fullName evidence="1">Methyltransferase type 11 domain-containing protein</fullName>
    </recommendedName>
</protein>
<sequence length="363" mass="40196">MPFTSKFKTLQTQRGKGFQVVARLRSESQAFPSTNQATIHHVRPPTITPNSDPTFRNYSTEQAKIYAAHRPSYPSKLYETIINHHEKTGGQFHLVLDLGCGPGNATRDIATYFEDAIGCDAGAAMIGAAREIGGQAKSGRDIRWVVGSGEEFAGLEGLERGSVDLITVAMAVHWFDMNKFWAQAAKALKPGGTVAIWTRASHYPHPSTPNRDEVIRIFLHFERDILAPYELLPNRLSRNMYDQLPISWNIPHPIPSTILPLSQFLKLDYDRDGILSDPASNDFFGGGREITLQQAEKGLDTASMVTRWREAHPEEAGTEKDIVKLHIEKLRKAMGGKETMVTGSSTTIILVKKALETGISTSI</sequence>
<evidence type="ECO:0000259" key="1">
    <source>
        <dbReference type="Pfam" id="PF08241"/>
    </source>
</evidence>
<dbReference type="InterPro" id="IPR013216">
    <property type="entry name" value="Methyltransf_11"/>
</dbReference>
<dbReference type="InterPro" id="IPR051052">
    <property type="entry name" value="Diverse_substrate_MTase"/>
</dbReference>
<evidence type="ECO:0000313" key="3">
    <source>
        <dbReference type="Proteomes" id="UP000019487"/>
    </source>
</evidence>
<comment type="caution">
    <text evidence="2">The sequence shown here is derived from an EMBL/GenBank/DDBJ whole genome shotgun (WGS) entry which is preliminary data.</text>
</comment>
<evidence type="ECO:0000313" key="2">
    <source>
        <dbReference type="EMBL" id="ESZ99181.1"/>
    </source>
</evidence>
<dbReference type="Pfam" id="PF08241">
    <property type="entry name" value="Methyltransf_11"/>
    <property type="match status" value="1"/>
</dbReference>
<dbReference type="CDD" id="cd02440">
    <property type="entry name" value="AdoMet_MTases"/>
    <property type="match status" value="1"/>
</dbReference>
<keyword evidence="3" id="KW-1185">Reference proteome</keyword>
<dbReference type="SUPFAM" id="SSF53335">
    <property type="entry name" value="S-adenosyl-L-methionine-dependent methyltransferases"/>
    <property type="match status" value="1"/>
</dbReference>
<organism evidence="2 3">
    <name type="scientific">Sclerotinia borealis (strain F-4128)</name>
    <dbReference type="NCBI Taxonomy" id="1432307"/>
    <lineage>
        <taxon>Eukaryota</taxon>
        <taxon>Fungi</taxon>
        <taxon>Dikarya</taxon>
        <taxon>Ascomycota</taxon>
        <taxon>Pezizomycotina</taxon>
        <taxon>Leotiomycetes</taxon>
        <taxon>Helotiales</taxon>
        <taxon>Sclerotiniaceae</taxon>
        <taxon>Sclerotinia</taxon>
    </lineage>
</organism>
<dbReference type="OrthoDB" id="10027013at2759"/>
<dbReference type="STRING" id="1432307.W9CTG8"/>
<dbReference type="GO" id="GO:0008757">
    <property type="term" value="F:S-adenosylmethionine-dependent methyltransferase activity"/>
    <property type="evidence" value="ECO:0007669"/>
    <property type="project" value="InterPro"/>
</dbReference>
<name>W9CTG8_SCLBF</name>
<dbReference type="AlphaFoldDB" id="W9CTG8"/>
<dbReference type="Proteomes" id="UP000019487">
    <property type="component" value="Unassembled WGS sequence"/>
</dbReference>
<reference evidence="2 3" key="1">
    <citation type="journal article" date="2014" name="Genome Announc.">
        <title>Draft genome sequence of Sclerotinia borealis, a psychrophilic plant pathogenic fungus.</title>
        <authorList>
            <person name="Mardanov A.V."/>
            <person name="Beletsky A.V."/>
            <person name="Kadnikov V.V."/>
            <person name="Ignatov A.N."/>
            <person name="Ravin N.V."/>
        </authorList>
    </citation>
    <scope>NUCLEOTIDE SEQUENCE [LARGE SCALE GENOMIC DNA]</scope>
    <source>
        <strain evidence="3">F-4157</strain>
    </source>
</reference>
<dbReference type="InterPro" id="IPR029063">
    <property type="entry name" value="SAM-dependent_MTases_sf"/>
</dbReference>
<dbReference type="Gene3D" id="3.40.50.150">
    <property type="entry name" value="Vaccinia Virus protein VP39"/>
    <property type="match status" value="1"/>
</dbReference>
<dbReference type="HOGENOM" id="CLU_049344_1_0_1"/>
<gene>
    <name evidence="2" type="ORF">SBOR_0439</name>
</gene>
<accession>W9CTG8</accession>
<dbReference type="PANTHER" id="PTHR44942">
    <property type="entry name" value="METHYLTRANSF_11 DOMAIN-CONTAINING PROTEIN"/>
    <property type="match status" value="1"/>
</dbReference>
<feature type="domain" description="Methyltransferase type 11" evidence="1">
    <location>
        <begin position="96"/>
        <end position="196"/>
    </location>
</feature>
<dbReference type="PANTHER" id="PTHR44942:SF10">
    <property type="entry name" value="METHYLTRANSFERASE TYPE 11 DOMAIN-CONTAINING PROTEIN"/>
    <property type="match status" value="1"/>
</dbReference>
<proteinExistence type="predicted"/>
<dbReference type="EMBL" id="AYSA01000019">
    <property type="protein sequence ID" value="ESZ99181.1"/>
    <property type="molecule type" value="Genomic_DNA"/>
</dbReference>